<dbReference type="AlphaFoldDB" id="A0A914PQP2"/>
<sequence length="281" mass="32820">MDSTNSPIVKVLLPKSPISLKQYYSLPSPIIKYMLENASAFNYFKLFQTSKILQKFIEEKYGPQIDVLEAGNFNHNSDFFSIHTRNKEIKIRGSEKIYNEFPKNQKLWVRKRLLFKDLSGKVMSTYLEKLNFSAVKEVYLLHTSVHTSDYKKLLVPSIEIVYLNCFAAAEGFDIISYTLKHLPNLKSFKLPWHRNLTTFNELTAIKRDKKLQKAEIYEFVDEFNENNLRGFIAEHMAPGSTLCLRFTYGVPIFFTNISVKNRYQNFADEFNEISSAKIFIK</sequence>
<protein>
    <submittedName>
        <fullName evidence="2">DUF38 domain-containing protein</fullName>
    </submittedName>
</protein>
<reference evidence="2" key="1">
    <citation type="submission" date="2022-11" db="UniProtKB">
        <authorList>
            <consortium name="WormBaseParasite"/>
        </authorList>
    </citation>
    <scope>IDENTIFICATION</scope>
</reference>
<dbReference type="WBParaSite" id="PDA_v2.g18420.t1">
    <property type="protein sequence ID" value="PDA_v2.g18420.t1"/>
    <property type="gene ID" value="PDA_v2.g18420"/>
</dbReference>
<dbReference type="Proteomes" id="UP000887578">
    <property type="component" value="Unplaced"/>
</dbReference>
<evidence type="ECO:0000313" key="1">
    <source>
        <dbReference type="Proteomes" id="UP000887578"/>
    </source>
</evidence>
<accession>A0A914PQP2</accession>
<name>A0A914PQP2_9BILA</name>
<organism evidence="1 2">
    <name type="scientific">Panagrolaimus davidi</name>
    <dbReference type="NCBI Taxonomy" id="227884"/>
    <lineage>
        <taxon>Eukaryota</taxon>
        <taxon>Metazoa</taxon>
        <taxon>Ecdysozoa</taxon>
        <taxon>Nematoda</taxon>
        <taxon>Chromadorea</taxon>
        <taxon>Rhabditida</taxon>
        <taxon>Tylenchina</taxon>
        <taxon>Panagrolaimomorpha</taxon>
        <taxon>Panagrolaimoidea</taxon>
        <taxon>Panagrolaimidae</taxon>
        <taxon>Panagrolaimus</taxon>
    </lineage>
</organism>
<proteinExistence type="predicted"/>
<evidence type="ECO:0000313" key="2">
    <source>
        <dbReference type="WBParaSite" id="PDA_v2.g18420.t1"/>
    </source>
</evidence>
<keyword evidence="1" id="KW-1185">Reference proteome</keyword>